<dbReference type="AlphaFoldDB" id="A0AAE0WCD4"/>
<reference evidence="1" key="3">
    <citation type="submission" date="2023-05" db="EMBL/GenBank/DDBJ databases">
        <authorList>
            <person name="Smith C.H."/>
        </authorList>
    </citation>
    <scope>NUCLEOTIDE SEQUENCE</scope>
    <source>
        <strain evidence="1">CHS0354</strain>
        <tissue evidence="1">Mantle</tissue>
    </source>
</reference>
<dbReference type="Proteomes" id="UP001195483">
    <property type="component" value="Unassembled WGS sequence"/>
</dbReference>
<protein>
    <submittedName>
        <fullName evidence="1">Uncharacterized protein</fullName>
    </submittedName>
</protein>
<proteinExistence type="predicted"/>
<accession>A0AAE0WCD4</accession>
<sequence>MSENNDSSFCQLVDEFDEAFLDNCSKNVILSSTLSASSSSQDVTPSTSTANDIFAMDGCQGNDLNDNGNFSDLLPTW</sequence>
<gene>
    <name evidence="1" type="ORF">CHS0354_020387</name>
</gene>
<evidence type="ECO:0000313" key="1">
    <source>
        <dbReference type="EMBL" id="KAK3609451.1"/>
    </source>
</evidence>
<keyword evidence="2" id="KW-1185">Reference proteome</keyword>
<name>A0AAE0WCD4_9BIVA</name>
<reference evidence="1" key="1">
    <citation type="journal article" date="2021" name="Genome Biol. Evol.">
        <title>A High-Quality Reference Genome for a Parasitic Bivalve with Doubly Uniparental Inheritance (Bivalvia: Unionida).</title>
        <authorList>
            <person name="Smith C.H."/>
        </authorList>
    </citation>
    <scope>NUCLEOTIDE SEQUENCE</scope>
    <source>
        <strain evidence="1">CHS0354</strain>
    </source>
</reference>
<evidence type="ECO:0000313" key="2">
    <source>
        <dbReference type="Proteomes" id="UP001195483"/>
    </source>
</evidence>
<comment type="caution">
    <text evidence="1">The sequence shown here is derived from an EMBL/GenBank/DDBJ whole genome shotgun (WGS) entry which is preliminary data.</text>
</comment>
<reference evidence="1" key="2">
    <citation type="journal article" date="2021" name="Genome Biol. Evol.">
        <title>Developing a high-quality reference genome for a parasitic bivalve with doubly uniparental inheritance (Bivalvia: Unionida).</title>
        <authorList>
            <person name="Smith C.H."/>
        </authorList>
    </citation>
    <scope>NUCLEOTIDE SEQUENCE</scope>
    <source>
        <strain evidence="1">CHS0354</strain>
        <tissue evidence="1">Mantle</tissue>
    </source>
</reference>
<organism evidence="1 2">
    <name type="scientific">Potamilus streckersoni</name>
    <dbReference type="NCBI Taxonomy" id="2493646"/>
    <lineage>
        <taxon>Eukaryota</taxon>
        <taxon>Metazoa</taxon>
        <taxon>Spiralia</taxon>
        <taxon>Lophotrochozoa</taxon>
        <taxon>Mollusca</taxon>
        <taxon>Bivalvia</taxon>
        <taxon>Autobranchia</taxon>
        <taxon>Heteroconchia</taxon>
        <taxon>Palaeoheterodonta</taxon>
        <taxon>Unionida</taxon>
        <taxon>Unionoidea</taxon>
        <taxon>Unionidae</taxon>
        <taxon>Ambleminae</taxon>
        <taxon>Lampsilini</taxon>
        <taxon>Potamilus</taxon>
    </lineage>
</organism>
<feature type="non-terminal residue" evidence="1">
    <location>
        <position position="77"/>
    </location>
</feature>
<dbReference type="EMBL" id="JAEAOA010001239">
    <property type="protein sequence ID" value="KAK3609451.1"/>
    <property type="molecule type" value="Genomic_DNA"/>
</dbReference>